<dbReference type="AlphaFoldDB" id="A0A2U1T6X5"/>
<name>A0A2U1T6X5_9CORY</name>
<evidence type="ECO:0000313" key="1">
    <source>
        <dbReference type="EMBL" id="PWC01746.1"/>
    </source>
</evidence>
<dbReference type="RefSeq" id="WP_108430924.1">
    <property type="nucleotide sequence ID" value="NZ_CP026947.1"/>
</dbReference>
<dbReference type="EMBL" id="QEEZ01000008">
    <property type="protein sequence ID" value="PWC01746.1"/>
    <property type="molecule type" value="Genomic_DNA"/>
</dbReference>
<dbReference type="KEGG" id="cyz:C3B44_02195"/>
<reference evidence="2" key="1">
    <citation type="submission" date="2018-04" db="EMBL/GenBank/DDBJ databases">
        <authorList>
            <person name="Liu S."/>
            <person name="Wang Z."/>
            <person name="Li J."/>
        </authorList>
    </citation>
    <scope>NUCLEOTIDE SEQUENCE [LARGE SCALE GENOMIC DNA]</scope>
    <source>
        <strain evidence="2">2189</strain>
    </source>
</reference>
<keyword evidence="2" id="KW-1185">Reference proteome</keyword>
<dbReference type="OrthoDB" id="4417381at2"/>
<proteinExistence type="predicted"/>
<accession>A0A2U1T6X5</accession>
<evidence type="ECO:0000313" key="2">
    <source>
        <dbReference type="Proteomes" id="UP000244989"/>
    </source>
</evidence>
<sequence>MSKTLKTFAGIVIALFAVAMIGLVALAGRAVGADQFPDGGLERAIAAAEEENLNVTAASPYDIYGEEFVAGVPVCPGTDSQQLMQLTGLPEKPEGLPEEISENENYLVLVREDGSSVADGFDRASLDLCAVGVMPPFSSAAILPFAKTEEGNWVLAG</sequence>
<protein>
    <submittedName>
        <fullName evidence="1">Uncharacterized protein</fullName>
    </submittedName>
</protein>
<dbReference type="Proteomes" id="UP000244989">
    <property type="component" value="Unassembled WGS sequence"/>
</dbReference>
<gene>
    <name evidence="1" type="ORF">DF222_05280</name>
</gene>
<comment type="caution">
    <text evidence="1">The sequence shown here is derived from an EMBL/GenBank/DDBJ whole genome shotgun (WGS) entry which is preliminary data.</text>
</comment>
<organism evidence="1 2">
    <name type="scientific">Corynebacterium yudongzhengii</name>
    <dbReference type="NCBI Taxonomy" id="2080740"/>
    <lineage>
        <taxon>Bacteria</taxon>
        <taxon>Bacillati</taxon>
        <taxon>Actinomycetota</taxon>
        <taxon>Actinomycetes</taxon>
        <taxon>Mycobacteriales</taxon>
        <taxon>Corynebacteriaceae</taxon>
        <taxon>Corynebacterium</taxon>
    </lineage>
</organism>